<evidence type="ECO:0000256" key="1">
    <source>
        <dbReference type="SAM" id="Phobius"/>
    </source>
</evidence>
<keyword evidence="1" id="KW-0812">Transmembrane</keyword>
<organism evidence="2 3">
    <name type="scientific">Haloferula chungangensis</name>
    <dbReference type="NCBI Taxonomy" id="1048331"/>
    <lineage>
        <taxon>Bacteria</taxon>
        <taxon>Pseudomonadati</taxon>
        <taxon>Verrucomicrobiota</taxon>
        <taxon>Verrucomicrobiia</taxon>
        <taxon>Verrucomicrobiales</taxon>
        <taxon>Verrucomicrobiaceae</taxon>
        <taxon>Haloferula</taxon>
    </lineage>
</organism>
<evidence type="ECO:0000313" key="2">
    <source>
        <dbReference type="EMBL" id="MFC7339056.1"/>
    </source>
</evidence>
<gene>
    <name evidence="2" type="ORF">ACFQY0_17820</name>
</gene>
<reference evidence="3" key="1">
    <citation type="journal article" date="2019" name="Int. J. Syst. Evol. Microbiol.">
        <title>The Global Catalogue of Microorganisms (GCM) 10K type strain sequencing project: providing services to taxonomists for standard genome sequencing and annotation.</title>
        <authorList>
            <consortium name="The Broad Institute Genomics Platform"/>
            <consortium name="The Broad Institute Genome Sequencing Center for Infectious Disease"/>
            <person name="Wu L."/>
            <person name="Ma J."/>
        </authorList>
    </citation>
    <scope>NUCLEOTIDE SEQUENCE [LARGE SCALE GENOMIC DNA]</scope>
    <source>
        <strain evidence="3">CGMCC 4.1467</strain>
    </source>
</reference>
<keyword evidence="3" id="KW-1185">Reference proteome</keyword>
<evidence type="ECO:0000313" key="3">
    <source>
        <dbReference type="Proteomes" id="UP001596472"/>
    </source>
</evidence>
<keyword evidence="1" id="KW-0472">Membrane</keyword>
<dbReference type="RefSeq" id="WP_379715167.1">
    <property type="nucleotide sequence ID" value="NZ_JBHTBS010000012.1"/>
</dbReference>
<protein>
    <submittedName>
        <fullName evidence="2">Uncharacterized protein</fullName>
    </submittedName>
</protein>
<dbReference type="EMBL" id="JBHTBS010000012">
    <property type="protein sequence ID" value="MFC7339056.1"/>
    <property type="molecule type" value="Genomic_DNA"/>
</dbReference>
<sequence length="134" mass="14219">MPRRASSGISPGLLIGVAVVIAALFFGGKLLFAGKSEKTIAGSVLDMAAVEENANSLRGNEYVVEGKIDDQVLWTADKGQVVSLKVDSPAGAKFLGIEIPPGLSNVNIEREQTYAFRVSFRQGGIAVAEEITRR</sequence>
<accession>A0ABW2LC25</accession>
<name>A0ABW2LC25_9BACT</name>
<dbReference type="Proteomes" id="UP001596472">
    <property type="component" value="Unassembled WGS sequence"/>
</dbReference>
<comment type="caution">
    <text evidence="2">The sequence shown here is derived from an EMBL/GenBank/DDBJ whole genome shotgun (WGS) entry which is preliminary data.</text>
</comment>
<feature type="transmembrane region" description="Helical" evidence="1">
    <location>
        <begin position="12"/>
        <end position="32"/>
    </location>
</feature>
<proteinExistence type="predicted"/>
<keyword evidence="1" id="KW-1133">Transmembrane helix</keyword>